<accession>A0A1A9A639</accession>
<evidence type="ECO:0000256" key="4">
    <source>
        <dbReference type="SAM" id="MobiDB-lite"/>
    </source>
</evidence>
<dbReference type="InterPro" id="IPR050679">
    <property type="entry name" value="Bact_HTH_transcr_reg"/>
</dbReference>
<dbReference type="CDD" id="cd07377">
    <property type="entry name" value="WHTH_GntR"/>
    <property type="match status" value="1"/>
</dbReference>
<dbReference type="SUPFAM" id="SSF46785">
    <property type="entry name" value="Winged helix' DNA-binding domain"/>
    <property type="match status" value="1"/>
</dbReference>
<dbReference type="InterPro" id="IPR036390">
    <property type="entry name" value="WH_DNA-bd_sf"/>
</dbReference>
<sequence length="322" mass="36320">MSTTDRRLTSLRPSLSRQQTKRPAAAITPVPERPAGGTTWQTLERLGGTVTGVHGRDWRPRYLQLAEELRAKIMSGELAPGTLMPSETELAESSGLSRTSVRNAIRQLREWGLVRAEQGRGTYVRAPRQRVRRRNAERYQWEKDRVLLDEAERLKTGAIEHDTGLTVDDLKFHAEYTRVEADADMAAALRVEPGTPLLRRVYWTSSRHENAPLTMSYSYLPYDLVAANPDLLDAGKEPWPGGTQHQLYTLGIELDRIEDEIRARPPSPDEAELLDIDPGVSVLTVRKTSIDTTGRVVEVADVVMPGDRTELVYSHHLLRWKT</sequence>
<keyword evidence="1" id="KW-0805">Transcription regulation</keyword>
<dbReference type="EMBL" id="LT594324">
    <property type="protein sequence ID" value="SBT51659.1"/>
    <property type="molecule type" value="Genomic_DNA"/>
</dbReference>
<proteinExistence type="predicted"/>
<dbReference type="Gene3D" id="3.40.1410.10">
    <property type="entry name" value="Chorismate lyase-like"/>
    <property type="match status" value="1"/>
</dbReference>
<evidence type="ECO:0000256" key="1">
    <source>
        <dbReference type="ARBA" id="ARBA00023015"/>
    </source>
</evidence>
<dbReference type="SMART" id="SM00866">
    <property type="entry name" value="UTRA"/>
    <property type="match status" value="1"/>
</dbReference>
<dbReference type="PANTHER" id="PTHR44846">
    <property type="entry name" value="MANNOSYL-D-GLYCERATE TRANSPORT/METABOLISM SYSTEM REPRESSOR MNGR-RELATED"/>
    <property type="match status" value="1"/>
</dbReference>
<protein>
    <submittedName>
        <fullName evidence="6">Transcriptional regulator, GntR family</fullName>
    </submittedName>
</protein>
<dbReference type="AlphaFoldDB" id="A0A1A9A639"/>
<feature type="domain" description="HTH gntR-type" evidence="5">
    <location>
        <begin position="59"/>
        <end position="127"/>
    </location>
</feature>
<dbReference type="PRINTS" id="PR00035">
    <property type="entry name" value="HTHGNTR"/>
</dbReference>
<dbReference type="Pfam" id="PF00392">
    <property type="entry name" value="GntR"/>
    <property type="match status" value="1"/>
</dbReference>
<organism evidence="6 7">
    <name type="scientific">Micromonospora narathiwatensis</name>
    <dbReference type="NCBI Taxonomy" id="299146"/>
    <lineage>
        <taxon>Bacteria</taxon>
        <taxon>Bacillati</taxon>
        <taxon>Actinomycetota</taxon>
        <taxon>Actinomycetes</taxon>
        <taxon>Micromonosporales</taxon>
        <taxon>Micromonosporaceae</taxon>
        <taxon>Micromonospora</taxon>
    </lineage>
</organism>
<evidence type="ECO:0000313" key="7">
    <source>
        <dbReference type="Proteomes" id="UP000198765"/>
    </source>
</evidence>
<dbReference type="GO" id="GO:0003700">
    <property type="term" value="F:DNA-binding transcription factor activity"/>
    <property type="evidence" value="ECO:0007669"/>
    <property type="project" value="InterPro"/>
</dbReference>
<dbReference type="SUPFAM" id="SSF64288">
    <property type="entry name" value="Chorismate lyase-like"/>
    <property type="match status" value="1"/>
</dbReference>
<keyword evidence="2" id="KW-0238">DNA-binding</keyword>
<dbReference type="PANTHER" id="PTHR44846:SF17">
    <property type="entry name" value="GNTR-FAMILY TRANSCRIPTIONAL REGULATOR"/>
    <property type="match status" value="1"/>
</dbReference>
<dbReference type="PROSITE" id="PS50949">
    <property type="entry name" value="HTH_GNTR"/>
    <property type="match status" value="1"/>
</dbReference>
<reference evidence="6 7" key="1">
    <citation type="submission" date="2016-06" db="EMBL/GenBank/DDBJ databases">
        <authorList>
            <person name="Kjaerup R.B."/>
            <person name="Dalgaard T.S."/>
            <person name="Juul-Madsen H.R."/>
        </authorList>
    </citation>
    <scope>NUCLEOTIDE SEQUENCE [LARGE SCALE GENOMIC DNA]</scope>
    <source>
        <strain evidence="6 7">DSM 45248</strain>
    </source>
</reference>
<feature type="region of interest" description="Disordered" evidence="4">
    <location>
        <begin position="1"/>
        <end position="37"/>
    </location>
</feature>
<dbReference type="InterPro" id="IPR028978">
    <property type="entry name" value="Chorismate_lyase_/UTRA_dom_sf"/>
</dbReference>
<evidence type="ECO:0000313" key="6">
    <source>
        <dbReference type="EMBL" id="SBT51659.1"/>
    </source>
</evidence>
<dbReference type="GO" id="GO:0045892">
    <property type="term" value="P:negative regulation of DNA-templated transcription"/>
    <property type="evidence" value="ECO:0007669"/>
    <property type="project" value="TreeGrafter"/>
</dbReference>
<dbReference type="Pfam" id="PF07702">
    <property type="entry name" value="UTRA"/>
    <property type="match status" value="1"/>
</dbReference>
<name>A0A1A9A639_9ACTN</name>
<dbReference type="SMART" id="SM00345">
    <property type="entry name" value="HTH_GNTR"/>
    <property type="match status" value="1"/>
</dbReference>
<dbReference type="InterPro" id="IPR000524">
    <property type="entry name" value="Tscrpt_reg_HTH_GntR"/>
</dbReference>
<dbReference type="InterPro" id="IPR036388">
    <property type="entry name" value="WH-like_DNA-bd_sf"/>
</dbReference>
<dbReference type="GO" id="GO:0003677">
    <property type="term" value="F:DNA binding"/>
    <property type="evidence" value="ECO:0007669"/>
    <property type="project" value="UniProtKB-KW"/>
</dbReference>
<dbReference type="Proteomes" id="UP000198765">
    <property type="component" value="Chromosome I"/>
</dbReference>
<dbReference type="PATRIC" id="fig|299146.4.peg.4284"/>
<gene>
    <name evidence="6" type="ORF">GA0070621_4138</name>
</gene>
<keyword evidence="7" id="KW-1185">Reference proteome</keyword>
<evidence type="ECO:0000256" key="2">
    <source>
        <dbReference type="ARBA" id="ARBA00023125"/>
    </source>
</evidence>
<dbReference type="Gene3D" id="1.10.10.10">
    <property type="entry name" value="Winged helix-like DNA-binding domain superfamily/Winged helix DNA-binding domain"/>
    <property type="match status" value="1"/>
</dbReference>
<evidence type="ECO:0000256" key="3">
    <source>
        <dbReference type="ARBA" id="ARBA00023163"/>
    </source>
</evidence>
<evidence type="ECO:0000259" key="5">
    <source>
        <dbReference type="PROSITE" id="PS50949"/>
    </source>
</evidence>
<dbReference type="InterPro" id="IPR011663">
    <property type="entry name" value="UTRA"/>
</dbReference>
<keyword evidence="3" id="KW-0804">Transcription</keyword>